<protein>
    <submittedName>
        <fullName evidence="1">Uncharacterized protein</fullName>
    </submittedName>
</protein>
<sequence>MTFNPKKFVVDLWEAPDLATHVKEVKLNAQDFKGDKIMTATGSVSGYVWCAKLVRIQEMAFILQNLSGFPNAHTLRLYCRGKRRPEPGWEDPEYETSPSWRLESGICRAIASSKAVNMVQTLEIRYLRPCNLVLRHFDSPSSLLTTLTIADCFQSPSIGRLFWELVTYPRLQHLHLETVSIKTREGPSNVPRIDLETFLLRHAGSLKTVKLHRCLMASIHSIDDPPLRFPRTWGDVWDAVAESLPNIMQFDFEPVPRSSFDDHSSSRDYIEWSYGFYHSESGYCSILPDEWDAAADSLPCEGDDRAAWDILQRTLEERRKQAHWN</sequence>
<dbReference type="AlphaFoldDB" id="A0A8S0VYV6"/>
<keyword evidence="2" id="KW-1185">Reference proteome</keyword>
<dbReference type="OrthoDB" id="3030848at2759"/>
<evidence type="ECO:0000313" key="2">
    <source>
        <dbReference type="Proteomes" id="UP000467700"/>
    </source>
</evidence>
<dbReference type="Proteomes" id="UP000467700">
    <property type="component" value="Unassembled WGS sequence"/>
</dbReference>
<comment type="caution">
    <text evidence="1">The sequence shown here is derived from an EMBL/GenBank/DDBJ whole genome shotgun (WGS) entry which is preliminary data.</text>
</comment>
<reference evidence="1 2" key="1">
    <citation type="submission" date="2020-01" db="EMBL/GenBank/DDBJ databases">
        <authorList>
            <person name="Gupta K D."/>
        </authorList>
    </citation>
    <scope>NUCLEOTIDE SEQUENCE [LARGE SCALE GENOMIC DNA]</scope>
</reference>
<proteinExistence type="predicted"/>
<name>A0A8S0VYV6_CYCAE</name>
<gene>
    <name evidence="1" type="ORF">AAE3_LOCUS5069</name>
</gene>
<organism evidence="1 2">
    <name type="scientific">Cyclocybe aegerita</name>
    <name type="common">Black poplar mushroom</name>
    <name type="synonym">Agrocybe aegerita</name>
    <dbReference type="NCBI Taxonomy" id="1973307"/>
    <lineage>
        <taxon>Eukaryota</taxon>
        <taxon>Fungi</taxon>
        <taxon>Dikarya</taxon>
        <taxon>Basidiomycota</taxon>
        <taxon>Agaricomycotina</taxon>
        <taxon>Agaricomycetes</taxon>
        <taxon>Agaricomycetidae</taxon>
        <taxon>Agaricales</taxon>
        <taxon>Agaricineae</taxon>
        <taxon>Bolbitiaceae</taxon>
        <taxon>Cyclocybe</taxon>
    </lineage>
</organism>
<accession>A0A8S0VYV6</accession>
<dbReference type="EMBL" id="CACVBS010000037">
    <property type="protein sequence ID" value="CAA7262831.1"/>
    <property type="molecule type" value="Genomic_DNA"/>
</dbReference>
<evidence type="ECO:0000313" key="1">
    <source>
        <dbReference type="EMBL" id="CAA7262831.1"/>
    </source>
</evidence>